<dbReference type="InterPro" id="IPR048952">
    <property type="entry name" value="AsnRS_N"/>
</dbReference>
<reference evidence="16" key="1">
    <citation type="submission" date="2003-08" db="EMBL/GenBank/DDBJ databases">
        <authorList>
            <person name="Birren B."/>
            <person name="Nusbaum C."/>
            <person name="Abebe A."/>
            <person name="Abouelleil A."/>
            <person name="Adekoya E."/>
            <person name="Ait-zahra M."/>
            <person name="Allen N."/>
            <person name="Allen T."/>
            <person name="An P."/>
            <person name="Anderson M."/>
            <person name="Anderson S."/>
            <person name="Arachchi H."/>
            <person name="Armbruster J."/>
            <person name="Bachantsang P."/>
            <person name="Baldwin J."/>
            <person name="Barry A."/>
            <person name="Bayul T."/>
            <person name="Blitshsteyn B."/>
            <person name="Bloom T."/>
            <person name="Blye J."/>
            <person name="Boguslavskiy L."/>
            <person name="Borowsky M."/>
            <person name="Boukhgalter B."/>
            <person name="Brunache A."/>
            <person name="Butler J."/>
            <person name="Calixte N."/>
            <person name="Calvo S."/>
            <person name="Camarata J."/>
            <person name="Campo K."/>
            <person name="Chang J."/>
            <person name="Cheshatsang Y."/>
            <person name="Citroen M."/>
            <person name="Collymore A."/>
            <person name="Considine T."/>
            <person name="Cook A."/>
            <person name="Cooke P."/>
            <person name="Corum B."/>
            <person name="Cuomo C."/>
            <person name="David R."/>
            <person name="Dawoe T."/>
            <person name="Degray S."/>
            <person name="Dodge S."/>
            <person name="Dooley K."/>
            <person name="Dorje P."/>
            <person name="Dorjee K."/>
            <person name="Dorris L."/>
            <person name="Duffey N."/>
            <person name="Dupes A."/>
            <person name="Elkins T."/>
            <person name="Engels R."/>
            <person name="Erickson J."/>
            <person name="Farina A."/>
            <person name="Faro S."/>
            <person name="Ferreira P."/>
            <person name="Fischer H."/>
            <person name="Fitzgerald M."/>
            <person name="Foley K."/>
            <person name="Gage D."/>
            <person name="Galagan J."/>
            <person name="Gearin G."/>
            <person name="Gnerre S."/>
            <person name="Gnirke A."/>
            <person name="Goyette A."/>
            <person name="Graham J."/>
            <person name="Grandbois E."/>
            <person name="Gyaltsen K."/>
            <person name="Hafez N."/>
            <person name="Hagopian D."/>
            <person name="Hagos B."/>
            <person name="Hall J."/>
            <person name="Hatcher B."/>
            <person name="Heller A."/>
            <person name="Higgins H."/>
            <person name="Honan T."/>
            <person name="Horn A."/>
            <person name="Houde N."/>
            <person name="Hughes L."/>
            <person name="Hulme W."/>
            <person name="Husby E."/>
            <person name="Iliev I."/>
            <person name="Jaffe D."/>
            <person name="Jones C."/>
            <person name="Kamal M."/>
            <person name="Kamat A."/>
            <person name="Kamvysselis M."/>
            <person name="Karlsson E."/>
            <person name="Kells C."/>
            <person name="Kieu A."/>
            <person name="Kisner P."/>
            <person name="Kodira C."/>
            <person name="Kulbokas E."/>
            <person name="Labutti K."/>
            <person name="Lama D."/>
            <person name="Landers T."/>
            <person name="Leger J."/>
            <person name="Levine S."/>
            <person name="Lewis D."/>
            <person name="Lewis T."/>
            <person name="Lindblad-toh K."/>
            <person name="Liu X."/>
            <person name="Lokyitsang T."/>
            <person name="Lokyitsang Y."/>
            <person name="Lucien O."/>
            <person name="Lui A."/>
            <person name="Ma L.J."/>
            <person name="Mabbitt R."/>
            <person name="Macdonald J."/>
            <person name="Maclean C."/>
            <person name="Major J."/>
            <person name="Manning J."/>
            <person name="Marabella R."/>
            <person name="Maru K."/>
            <person name="Matthews C."/>
            <person name="Mauceli E."/>
            <person name="Mccarthy M."/>
            <person name="Mcdonough S."/>
            <person name="Mcghee T."/>
            <person name="Meldrim J."/>
            <person name="Meneus L."/>
            <person name="Mesirov J."/>
            <person name="Mihalev A."/>
            <person name="Mihova T."/>
            <person name="Mikkelsen T."/>
            <person name="Mlenga V."/>
            <person name="Moru K."/>
            <person name="Mozes J."/>
            <person name="Mulrain L."/>
            <person name="Munson G."/>
            <person name="Naylor J."/>
            <person name="Newes C."/>
            <person name="Nguyen C."/>
            <person name="Nguyen N."/>
            <person name="Nguyen T."/>
            <person name="Nicol R."/>
            <person name="Nielsen C."/>
            <person name="Nizzari M."/>
            <person name="Norbu C."/>
            <person name="Norbu N."/>
            <person name="O'donnell P."/>
            <person name="Okoawo O."/>
            <person name="O'leary S."/>
            <person name="Omotosho B."/>
            <person name="O'neill K."/>
            <person name="Osman S."/>
            <person name="Parker S."/>
            <person name="Perrin D."/>
            <person name="Phunkhang P."/>
            <person name="Piqani B."/>
            <person name="Purcell S."/>
            <person name="Rachupka T."/>
            <person name="Ramasamy U."/>
            <person name="Rameau R."/>
            <person name="Ray V."/>
            <person name="Raymond C."/>
            <person name="Retta R."/>
            <person name="Richardson S."/>
            <person name="Rise C."/>
            <person name="Rodriguez J."/>
            <person name="Rogers J."/>
            <person name="Rogov P."/>
            <person name="Rutman M."/>
            <person name="Schupbach R."/>
            <person name="Seaman C."/>
            <person name="Settipalli S."/>
            <person name="Sharpe T."/>
            <person name="Sheridan J."/>
            <person name="Sherpa N."/>
            <person name="Shi J."/>
            <person name="Smirnov S."/>
            <person name="Smith C."/>
            <person name="Sougnez C."/>
            <person name="Spencer B."/>
            <person name="Stalker J."/>
            <person name="Stange-thomann N."/>
            <person name="Stavropoulos S."/>
            <person name="Stetson K."/>
            <person name="Stone C."/>
            <person name="Stone S."/>
            <person name="Stubbs M."/>
            <person name="Talamas J."/>
            <person name="Tchuinga P."/>
            <person name="Tenzing P."/>
            <person name="Tesfaye S."/>
            <person name="Theodore J."/>
            <person name="Thoulutsang Y."/>
            <person name="Topham K."/>
            <person name="Towey S."/>
            <person name="Tsamla T."/>
            <person name="Tsomo N."/>
            <person name="Vallee D."/>
            <person name="Vassiliev H."/>
            <person name="Venkataraman V."/>
            <person name="Vinson J."/>
            <person name="Vo A."/>
            <person name="Wade C."/>
            <person name="Wang S."/>
            <person name="Wangchuk T."/>
            <person name="Wangdi T."/>
            <person name="Whittaker C."/>
            <person name="Wilkinson J."/>
            <person name="Wu Y."/>
            <person name="Wyman D."/>
            <person name="Yadav S."/>
            <person name="Yang S."/>
            <person name="Yang X."/>
            <person name="Yeager S."/>
            <person name="Yee E."/>
            <person name="Young G."/>
            <person name="Zainoun J."/>
            <person name="Zembeck L."/>
            <person name="Zimmer A."/>
            <person name="Zody M."/>
            <person name="Lander E."/>
        </authorList>
    </citation>
    <scope>NUCLEOTIDE SEQUENCE [LARGE SCALE GENOMIC DNA]</scope>
</reference>
<keyword evidence="6" id="KW-0547">Nucleotide-binding</keyword>
<proteinExistence type="inferred from homology"/>
<dbReference type="GO" id="GO:0005524">
    <property type="term" value="F:ATP binding"/>
    <property type="evidence" value="ECO:0007669"/>
    <property type="project" value="UniProtKB-KW"/>
</dbReference>
<dbReference type="Pfam" id="PF01336">
    <property type="entry name" value="tRNA_anti-codon"/>
    <property type="match status" value="1"/>
</dbReference>
<dbReference type="PANTHER" id="PTHR22594">
    <property type="entry name" value="ASPARTYL/LYSYL-TRNA SYNTHETASE"/>
    <property type="match status" value="1"/>
</dbReference>
<dbReference type="GeneTree" id="ENSGT01030000234618"/>
<dbReference type="InterPro" id="IPR006195">
    <property type="entry name" value="aa-tRNA-synth_II"/>
</dbReference>
<dbReference type="CDD" id="cd04323">
    <property type="entry name" value="AsnRS_cyto_like_N"/>
    <property type="match status" value="1"/>
</dbReference>
<dbReference type="PRINTS" id="PR01042">
    <property type="entry name" value="TRNASYNTHASP"/>
</dbReference>
<dbReference type="InterPro" id="IPR004364">
    <property type="entry name" value="Aa-tRNA-synt_II"/>
</dbReference>
<reference evidence="15" key="2">
    <citation type="submission" date="2025-08" db="UniProtKB">
        <authorList>
            <consortium name="Ensembl"/>
        </authorList>
    </citation>
    <scope>IDENTIFICATION</scope>
</reference>
<dbReference type="SUPFAM" id="SSF55681">
    <property type="entry name" value="Class II aaRS and biotin synthetases"/>
    <property type="match status" value="1"/>
</dbReference>
<protein>
    <recommendedName>
        <fullName evidence="11">Asparagine--tRNA ligase, cytoplasmic</fullName>
        <ecNumber evidence="3">6.1.1.22</ecNumber>
    </recommendedName>
    <alternativeName>
        <fullName evidence="10">Asparaginyl-tRNA synthetase</fullName>
    </alternativeName>
</protein>
<organism evidence="15 16">
    <name type="scientific">Ciona savignyi</name>
    <name type="common">Pacific transparent sea squirt</name>
    <dbReference type="NCBI Taxonomy" id="51511"/>
    <lineage>
        <taxon>Eukaryota</taxon>
        <taxon>Metazoa</taxon>
        <taxon>Chordata</taxon>
        <taxon>Tunicata</taxon>
        <taxon>Ascidiacea</taxon>
        <taxon>Phlebobranchia</taxon>
        <taxon>Cionidae</taxon>
        <taxon>Ciona</taxon>
    </lineage>
</organism>
<dbReference type="GO" id="GO:0006421">
    <property type="term" value="P:asparaginyl-tRNA aminoacylation"/>
    <property type="evidence" value="ECO:0007669"/>
    <property type="project" value="InterPro"/>
</dbReference>
<evidence type="ECO:0000313" key="15">
    <source>
        <dbReference type="Ensembl" id="ENSCSAVP00000017680.1"/>
    </source>
</evidence>
<feature type="region of interest" description="Disordered" evidence="13">
    <location>
        <begin position="1"/>
        <end position="21"/>
    </location>
</feature>
<dbReference type="AlphaFoldDB" id="H2ZJB4"/>
<evidence type="ECO:0000313" key="16">
    <source>
        <dbReference type="Proteomes" id="UP000007875"/>
    </source>
</evidence>
<dbReference type="Pfam" id="PF00152">
    <property type="entry name" value="tRNA-synt_2"/>
    <property type="match status" value="1"/>
</dbReference>
<dbReference type="PANTHER" id="PTHR22594:SF16">
    <property type="entry name" value="ASPARAGINE--TRNA LIGASE, CYTOPLASMIC"/>
    <property type="match status" value="1"/>
</dbReference>
<reference evidence="15" key="3">
    <citation type="submission" date="2025-09" db="UniProtKB">
        <authorList>
            <consortium name="Ensembl"/>
        </authorList>
    </citation>
    <scope>IDENTIFICATION</scope>
</reference>
<name>H2ZJB4_CIOSA</name>
<keyword evidence="7" id="KW-0067">ATP-binding</keyword>
<dbReference type="CDD" id="cd00776">
    <property type="entry name" value="AsxRS_core"/>
    <property type="match status" value="1"/>
</dbReference>
<dbReference type="GO" id="GO:0005737">
    <property type="term" value="C:cytoplasm"/>
    <property type="evidence" value="ECO:0007669"/>
    <property type="project" value="UniProtKB-SubCell"/>
</dbReference>
<dbReference type="GO" id="GO:0004816">
    <property type="term" value="F:asparagine-tRNA ligase activity"/>
    <property type="evidence" value="ECO:0007669"/>
    <property type="project" value="UniProtKB-EC"/>
</dbReference>
<evidence type="ECO:0000256" key="12">
    <source>
        <dbReference type="ARBA" id="ARBA00047844"/>
    </source>
</evidence>
<dbReference type="InterPro" id="IPR004522">
    <property type="entry name" value="Asn-tRNA-ligase"/>
</dbReference>
<dbReference type="SUPFAM" id="SSF50249">
    <property type="entry name" value="Nucleic acid-binding proteins"/>
    <property type="match status" value="1"/>
</dbReference>
<comment type="catalytic activity">
    <reaction evidence="12">
        <text>tRNA(Asn) + L-asparagine + ATP = L-asparaginyl-tRNA(Asn) + AMP + diphosphate + H(+)</text>
        <dbReference type="Rhea" id="RHEA:11180"/>
        <dbReference type="Rhea" id="RHEA-COMP:9659"/>
        <dbReference type="Rhea" id="RHEA-COMP:9674"/>
        <dbReference type="ChEBI" id="CHEBI:15378"/>
        <dbReference type="ChEBI" id="CHEBI:30616"/>
        <dbReference type="ChEBI" id="CHEBI:33019"/>
        <dbReference type="ChEBI" id="CHEBI:58048"/>
        <dbReference type="ChEBI" id="CHEBI:78442"/>
        <dbReference type="ChEBI" id="CHEBI:78515"/>
        <dbReference type="ChEBI" id="CHEBI:456215"/>
        <dbReference type="EC" id="6.1.1.22"/>
    </reaction>
</comment>
<evidence type="ECO:0000259" key="14">
    <source>
        <dbReference type="PROSITE" id="PS50862"/>
    </source>
</evidence>
<dbReference type="FunFam" id="2.40.50.140:FF:000151">
    <property type="entry name" value="Asparagine--tRNA ligase, cytoplasmic"/>
    <property type="match status" value="1"/>
</dbReference>
<accession>H2ZJB4</accession>
<evidence type="ECO:0000256" key="10">
    <source>
        <dbReference type="ARBA" id="ARBA00029886"/>
    </source>
</evidence>
<dbReference type="Gene3D" id="3.30.930.10">
    <property type="entry name" value="Bira Bifunctional Protein, Domain 2"/>
    <property type="match status" value="1"/>
</dbReference>
<dbReference type="InterPro" id="IPR004365">
    <property type="entry name" value="NA-bd_OB_tRNA"/>
</dbReference>
<keyword evidence="9" id="KW-0030">Aminoacyl-tRNA synthetase</keyword>
<feature type="domain" description="Aminoacyl-transfer RNA synthetases class-II family profile" evidence="14">
    <location>
        <begin position="202"/>
        <end position="496"/>
    </location>
</feature>
<feature type="compositionally biased region" description="Polar residues" evidence="13">
    <location>
        <begin position="1"/>
        <end position="11"/>
    </location>
</feature>
<dbReference type="Proteomes" id="UP000007875">
    <property type="component" value="Unassembled WGS sequence"/>
</dbReference>
<dbReference type="Pfam" id="PF20917">
    <property type="entry name" value="AsnRS_N"/>
    <property type="match status" value="1"/>
</dbReference>
<dbReference type="Gene3D" id="2.40.50.140">
    <property type="entry name" value="Nucleic acid-binding proteins"/>
    <property type="match status" value="1"/>
</dbReference>
<dbReference type="InterPro" id="IPR045864">
    <property type="entry name" value="aa-tRNA-synth_II/BPL/LPL"/>
</dbReference>
<evidence type="ECO:0000256" key="3">
    <source>
        <dbReference type="ARBA" id="ARBA00012816"/>
    </source>
</evidence>
<dbReference type="PROSITE" id="PS50862">
    <property type="entry name" value="AA_TRNA_LIGASE_II"/>
    <property type="match status" value="1"/>
</dbReference>
<evidence type="ECO:0000256" key="9">
    <source>
        <dbReference type="ARBA" id="ARBA00023146"/>
    </source>
</evidence>
<evidence type="ECO:0000256" key="6">
    <source>
        <dbReference type="ARBA" id="ARBA00022741"/>
    </source>
</evidence>
<dbReference type="InterPro" id="IPR002312">
    <property type="entry name" value="Asp/Asn-tRNA-synth_IIb"/>
</dbReference>
<dbReference type="GO" id="GO:0003676">
    <property type="term" value="F:nucleic acid binding"/>
    <property type="evidence" value="ECO:0007669"/>
    <property type="project" value="InterPro"/>
</dbReference>
<evidence type="ECO:0000256" key="4">
    <source>
        <dbReference type="ARBA" id="ARBA00022490"/>
    </source>
</evidence>
<keyword evidence="5" id="KW-0436">Ligase</keyword>
<comment type="subcellular location">
    <subcellularLocation>
        <location evidence="1">Cytoplasm</location>
    </subcellularLocation>
</comment>
<dbReference type="NCBIfam" id="TIGR00457">
    <property type="entry name" value="asnS"/>
    <property type="match status" value="1"/>
</dbReference>
<dbReference type="Gene3D" id="3.30.1910.20">
    <property type="entry name" value="asparaginyl-tRNA synthetase, N-terminal domain"/>
    <property type="match status" value="1"/>
</dbReference>
<keyword evidence="16" id="KW-1185">Reference proteome</keyword>
<dbReference type="EC" id="6.1.1.22" evidence="3"/>
<dbReference type="FunFam" id="3.30.930.10:FF:000040">
    <property type="entry name" value="Asparagine--tRNA ligase, cytoplasmic"/>
    <property type="match status" value="1"/>
</dbReference>
<evidence type="ECO:0000256" key="2">
    <source>
        <dbReference type="ARBA" id="ARBA00008226"/>
    </source>
</evidence>
<evidence type="ECO:0000256" key="7">
    <source>
        <dbReference type="ARBA" id="ARBA00022840"/>
    </source>
</evidence>
<evidence type="ECO:0000256" key="5">
    <source>
        <dbReference type="ARBA" id="ARBA00022598"/>
    </source>
</evidence>
<dbReference type="InterPro" id="IPR012340">
    <property type="entry name" value="NA-bd_OB-fold"/>
</dbReference>
<evidence type="ECO:0000256" key="1">
    <source>
        <dbReference type="ARBA" id="ARBA00004496"/>
    </source>
</evidence>
<evidence type="ECO:0000256" key="11">
    <source>
        <dbReference type="ARBA" id="ARBA00039867"/>
    </source>
</evidence>
<evidence type="ECO:0000256" key="13">
    <source>
        <dbReference type="SAM" id="MobiDB-lite"/>
    </source>
</evidence>
<sequence length="504" mass="57569">TQTGELYTSEKSGCDDSGDGSQGKPFKTILKAMMQHGAEPFPKFEQIAKSQLKKQSKLFAAEKRKTAAKKIKIGAAKAHRGQRVKVNGWSHRIRRQGKTLMFIVLRDGSGYLQAVLNDELCQTYNAVVLSTESTVCLYGVITPVPDGKSAPGGHELICDYWELIGLAPPGGIDNVLNQEADVDIMLDNRHLVIRGEQTSKILRVRSYLMQAFRDHYFERGYYEVTPPCLVQTQCEGGSTLFKLDFFGEQAYLTQSSQLYLETCLPSLGDVFCLAESYRAEQSRTRRHLAEYTHVEAECAFITFNDLLDRLEDLICDVVGKLMASPAGQLIMDLHPNFVPPKRPFRRMDYSEAIVYLKEHDIKKEDGSYYEFGEDIPEMPERKMTDQINEPILLCKFPYNIKSFYMQRCKDNRELTESVDLLIPNVGEIVGGSMRMDNHEELMEGYKSEGVDPAKYYWYTDQRKFGTCEHGGYGLGLERLLTWLTDRYHIRDVCLYPRFLERCSP</sequence>
<keyword evidence="8" id="KW-0648">Protein biosynthesis</keyword>
<comment type="similarity">
    <text evidence="2">Belongs to the class-II aminoacyl-tRNA synthetase family.</text>
</comment>
<evidence type="ECO:0000256" key="8">
    <source>
        <dbReference type="ARBA" id="ARBA00022917"/>
    </source>
</evidence>
<keyword evidence="4" id="KW-0963">Cytoplasm</keyword>
<dbReference type="Ensembl" id="ENSCSAVT00000017872.1">
    <property type="protein sequence ID" value="ENSCSAVP00000017680.1"/>
    <property type="gene ID" value="ENSCSAVG00000010410.1"/>
</dbReference>